<gene>
    <name evidence="1" type="ORF">AKJ09_04498</name>
</gene>
<proteinExistence type="predicted"/>
<dbReference type="AlphaFoldDB" id="A0A0K1PXG4"/>
<dbReference type="EMBL" id="CP012333">
    <property type="protein sequence ID" value="AKU97834.1"/>
    <property type="molecule type" value="Genomic_DNA"/>
</dbReference>
<evidence type="ECO:0008006" key="3">
    <source>
        <dbReference type="Google" id="ProtNLM"/>
    </source>
</evidence>
<protein>
    <recommendedName>
        <fullName evidence="3">Type IV fimbrial biogenesis protein PilY1</fullName>
    </recommendedName>
</protein>
<dbReference type="KEGG" id="llu:AKJ09_04498"/>
<reference evidence="1 2" key="1">
    <citation type="submission" date="2015-08" db="EMBL/GenBank/DDBJ databases">
        <authorList>
            <person name="Babu N.S."/>
            <person name="Beckwith C.J."/>
            <person name="Beseler K.G."/>
            <person name="Brison A."/>
            <person name="Carone J.V."/>
            <person name="Caskin T.P."/>
            <person name="Diamond M."/>
            <person name="Durham M.E."/>
            <person name="Foxe J.M."/>
            <person name="Go M."/>
            <person name="Henderson B.A."/>
            <person name="Jones I.B."/>
            <person name="McGettigan J.A."/>
            <person name="Micheletti S.J."/>
            <person name="Nasrallah M.E."/>
            <person name="Ortiz D."/>
            <person name="Piller C.R."/>
            <person name="Privatt S.R."/>
            <person name="Schneider S.L."/>
            <person name="Sharp S."/>
            <person name="Smith T.C."/>
            <person name="Stanton J.D."/>
            <person name="Ullery H.E."/>
            <person name="Wilson R.J."/>
            <person name="Serrano M.G."/>
            <person name="Buck G."/>
            <person name="Lee V."/>
            <person name="Wang Y."/>
            <person name="Carvalho R."/>
            <person name="Voegtly L."/>
            <person name="Shi R."/>
            <person name="Duckworth R."/>
            <person name="Johnson A."/>
            <person name="Loviza R."/>
            <person name="Walstead R."/>
            <person name="Shah Z."/>
            <person name="Kiflezghi M."/>
            <person name="Wade K."/>
            <person name="Ball S.L."/>
            <person name="Bradley K.W."/>
            <person name="Asai D.J."/>
            <person name="Bowman C.A."/>
            <person name="Russell D.A."/>
            <person name="Pope W.H."/>
            <person name="Jacobs-Sera D."/>
            <person name="Hendrix R.W."/>
            <person name="Hatfull G.F."/>
        </authorList>
    </citation>
    <scope>NUCLEOTIDE SEQUENCE [LARGE SCALE GENOMIC DNA]</scope>
    <source>
        <strain evidence="1 2">DSM 27648</strain>
    </source>
</reference>
<accession>A0A0K1PXG4</accession>
<evidence type="ECO:0000313" key="2">
    <source>
        <dbReference type="Proteomes" id="UP000064967"/>
    </source>
</evidence>
<name>A0A0K1PXG4_9BACT</name>
<organism evidence="1 2">
    <name type="scientific">Labilithrix luteola</name>
    <dbReference type="NCBI Taxonomy" id="1391654"/>
    <lineage>
        <taxon>Bacteria</taxon>
        <taxon>Pseudomonadati</taxon>
        <taxon>Myxococcota</taxon>
        <taxon>Polyangia</taxon>
        <taxon>Polyangiales</taxon>
        <taxon>Labilitrichaceae</taxon>
        <taxon>Labilithrix</taxon>
    </lineage>
</organism>
<sequence length="445" mass="46614">MAGIIVSACIVACATPADPSGDTVSVSSDASADVAVLPPNDIDAAEADDTSAADAAMPCSSDGWCKTTLPGTNIYVKDVVPFEKRAFAMMNSAYIGLTIGEWTPNTGWTLLKGVQPHLPPYFFGGRLWAPDEDTVYFTVSDLSGFLGDSFGTVVVRGRRPVPPATEWTWASGKVSCDLYMLGAAVGGSEDGNVYVAGCGKIYRLDKSAAAGAASDGGADAGAETLQWIDEGFVDVDQASPIDFFDIGGTGPDDLWFAGGRVLDGFGSTGQSPCAILVHKTADGYRTVLDGIPLASGCSPRDDLPMVPGRLSQGIFNPSKNRVLAATEAVDENGKNVLLNVGLSGDQIRVATTRPPQSMATATLGSVWGTSEDDLFVIATYDYASSGERSALIRGQSIWGDSPSYDNSRLAINGVPSSNPLYRVRGTSSQNLWAVGQYNVYHKSTP</sequence>
<evidence type="ECO:0000313" key="1">
    <source>
        <dbReference type="EMBL" id="AKU97834.1"/>
    </source>
</evidence>
<dbReference type="STRING" id="1391654.AKJ09_04498"/>
<dbReference type="Proteomes" id="UP000064967">
    <property type="component" value="Chromosome"/>
</dbReference>
<keyword evidence="2" id="KW-1185">Reference proteome</keyword>